<dbReference type="AlphaFoldDB" id="A0A1V1P0W2"/>
<feature type="domain" description="DUF6431" evidence="1">
    <location>
        <begin position="47"/>
        <end position="100"/>
    </location>
</feature>
<reference evidence="3" key="1">
    <citation type="submission" date="2012-11" db="EMBL/GenBank/DDBJ databases">
        <authorList>
            <person name="Lucero-Rivera Y.E."/>
            <person name="Tovar-Ramirez D."/>
        </authorList>
    </citation>
    <scope>NUCLEOTIDE SEQUENCE [LARGE SCALE GENOMIC DNA]</scope>
    <source>
        <strain evidence="3">Araruama</strain>
    </source>
</reference>
<evidence type="ECO:0000313" key="2">
    <source>
        <dbReference type="EMBL" id="ETR68385.1"/>
    </source>
</evidence>
<dbReference type="EMBL" id="ATBP01000975">
    <property type="protein sequence ID" value="ETR68385.1"/>
    <property type="molecule type" value="Genomic_DNA"/>
</dbReference>
<organism evidence="2 3">
    <name type="scientific">Candidatus Magnetoglobus multicellularis str. Araruama</name>
    <dbReference type="NCBI Taxonomy" id="890399"/>
    <lineage>
        <taxon>Bacteria</taxon>
        <taxon>Pseudomonadati</taxon>
        <taxon>Thermodesulfobacteriota</taxon>
        <taxon>Desulfobacteria</taxon>
        <taxon>Desulfobacterales</taxon>
        <taxon>Desulfobacteraceae</taxon>
        <taxon>Candidatus Magnetoglobus</taxon>
    </lineage>
</organism>
<sequence>MVPKIEEMIKKHTDSILSGQFSPPEGPCIKCLENPDTFKLHECKKRNFRFICDSFVQTALSLLTRWKCPICKCTFTVYPSFALPYKRYVMIDIDRLTNDYIKNNQSYKQTVSNDNEPIGYKDHDGIIDERNLSKTTLWRWIGFFGNLEKTINGAFNLVRKKDSNCQIFRKAYPVSALKYQTSERKRIVQNTMKLFHINEFFQSKKFFGNSIFPSFAASCGWS</sequence>
<proteinExistence type="predicted"/>
<dbReference type="InterPro" id="IPR045536">
    <property type="entry name" value="DUF6431"/>
</dbReference>
<name>A0A1V1P0W2_9BACT</name>
<dbReference type="Proteomes" id="UP000189670">
    <property type="component" value="Unassembled WGS sequence"/>
</dbReference>
<dbReference type="Pfam" id="PF20020">
    <property type="entry name" value="DUF6431"/>
    <property type="match status" value="1"/>
</dbReference>
<comment type="caution">
    <text evidence="2">The sequence shown here is derived from an EMBL/GenBank/DDBJ whole genome shotgun (WGS) entry which is preliminary data.</text>
</comment>
<protein>
    <recommendedName>
        <fullName evidence="1">DUF6431 domain-containing protein</fullName>
    </recommendedName>
</protein>
<evidence type="ECO:0000259" key="1">
    <source>
        <dbReference type="Pfam" id="PF20020"/>
    </source>
</evidence>
<accession>A0A1V1P0W2</accession>
<gene>
    <name evidence="2" type="ORF">OMM_04601</name>
</gene>
<evidence type="ECO:0000313" key="3">
    <source>
        <dbReference type="Proteomes" id="UP000189670"/>
    </source>
</evidence>